<protein>
    <submittedName>
        <fullName evidence="1">Uncharacterized protein</fullName>
    </submittedName>
</protein>
<reference evidence="1" key="2">
    <citation type="submission" date="2020-08" db="EMBL/GenBank/DDBJ databases">
        <authorList>
            <person name="Chen M."/>
            <person name="Teng W."/>
            <person name="Zhao L."/>
            <person name="Hu C."/>
            <person name="Zhou Y."/>
            <person name="Han B."/>
            <person name="Song L."/>
            <person name="Shu W."/>
        </authorList>
    </citation>
    <scope>NUCLEOTIDE SEQUENCE</scope>
    <source>
        <strain evidence="1">FACHB-1375</strain>
    </source>
</reference>
<evidence type="ECO:0000313" key="2">
    <source>
        <dbReference type="Proteomes" id="UP000641646"/>
    </source>
</evidence>
<dbReference type="AlphaFoldDB" id="A0A926ZFQ4"/>
<dbReference type="RefSeq" id="WP_190464138.1">
    <property type="nucleotide sequence ID" value="NZ_JACJPW010000019.1"/>
</dbReference>
<dbReference type="Proteomes" id="UP000641646">
    <property type="component" value="Unassembled WGS sequence"/>
</dbReference>
<keyword evidence="2" id="KW-1185">Reference proteome</keyword>
<comment type="caution">
    <text evidence="1">The sequence shown here is derived from an EMBL/GenBank/DDBJ whole genome shotgun (WGS) entry which is preliminary data.</text>
</comment>
<organism evidence="1 2">
    <name type="scientific">Aerosakkonema funiforme FACHB-1375</name>
    <dbReference type="NCBI Taxonomy" id="2949571"/>
    <lineage>
        <taxon>Bacteria</taxon>
        <taxon>Bacillati</taxon>
        <taxon>Cyanobacteriota</taxon>
        <taxon>Cyanophyceae</taxon>
        <taxon>Oscillatoriophycideae</taxon>
        <taxon>Aerosakkonematales</taxon>
        <taxon>Aerosakkonemataceae</taxon>
        <taxon>Aerosakkonema</taxon>
    </lineage>
</organism>
<dbReference type="EMBL" id="JACJPW010000019">
    <property type="protein sequence ID" value="MBD2181373.1"/>
    <property type="molecule type" value="Genomic_DNA"/>
</dbReference>
<sequence length="112" mass="13059">MEPLYFKDGNYIYECKSSPENKDGPLNNNSLRSWTRDAKNLLNRHRPSGFRYVFPVNRVDSSNEAVLEKLKENCPSVDIQYYDCDSVDRLIRALEKVNSLPELVAYIKQARK</sequence>
<evidence type="ECO:0000313" key="1">
    <source>
        <dbReference type="EMBL" id="MBD2181373.1"/>
    </source>
</evidence>
<name>A0A926ZFQ4_9CYAN</name>
<accession>A0A926ZFQ4</accession>
<proteinExistence type="predicted"/>
<reference evidence="1" key="1">
    <citation type="journal article" date="2015" name="ISME J.">
        <title>Draft Genome Sequence of Streptomyces incarnatus NRRL8089, which Produces the Nucleoside Antibiotic Sinefungin.</title>
        <authorList>
            <person name="Oshima K."/>
            <person name="Hattori M."/>
            <person name="Shimizu H."/>
            <person name="Fukuda K."/>
            <person name="Nemoto M."/>
            <person name="Inagaki K."/>
            <person name="Tamura T."/>
        </authorList>
    </citation>
    <scope>NUCLEOTIDE SEQUENCE</scope>
    <source>
        <strain evidence="1">FACHB-1375</strain>
    </source>
</reference>
<gene>
    <name evidence="1" type="ORF">H6G03_09680</name>
</gene>